<protein>
    <recommendedName>
        <fullName evidence="4 10">2-dehydropantoate 2-reductase</fullName>
        <ecNumber evidence="3 10">1.1.1.169</ecNumber>
    </recommendedName>
    <alternativeName>
        <fullName evidence="8 10">Ketopantoate reductase</fullName>
    </alternativeName>
</protein>
<evidence type="ECO:0000256" key="3">
    <source>
        <dbReference type="ARBA" id="ARBA00013014"/>
    </source>
</evidence>
<dbReference type="UniPathway" id="UPA00028">
    <property type="reaction ID" value="UER00004"/>
</dbReference>
<dbReference type="InterPro" id="IPR013752">
    <property type="entry name" value="KPA_reductase"/>
</dbReference>
<dbReference type="AlphaFoldDB" id="A0A0P9YUF9"/>
<dbReference type="NCBIfam" id="TIGR00745">
    <property type="entry name" value="apbA_panE"/>
    <property type="match status" value="1"/>
</dbReference>
<gene>
    <name evidence="13" type="ORF">ALO47_04695</name>
</gene>
<keyword evidence="5 10" id="KW-0566">Pantothenate biosynthesis</keyword>
<dbReference type="Gene3D" id="1.10.1040.10">
    <property type="entry name" value="N-(1-d-carboxylethyl)-l-norvaline Dehydrogenase, domain 2"/>
    <property type="match status" value="1"/>
</dbReference>
<dbReference type="Gene3D" id="3.40.50.720">
    <property type="entry name" value="NAD(P)-binding Rossmann-like Domain"/>
    <property type="match status" value="1"/>
</dbReference>
<dbReference type="SUPFAM" id="SSF48179">
    <property type="entry name" value="6-phosphogluconate dehydrogenase C-terminal domain-like"/>
    <property type="match status" value="1"/>
</dbReference>
<evidence type="ECO:0000256" key="9">
    <source>
        <dbReference type="ARBA" id="ARBA00048793"/>
    </source>
</evidence>
<dbReference type="InterPro" id="IPR003710">
    <property type="entry name" value="ApbA"/>
</dbReference>
<dbReference type="GO" id="GO:0008677">
    <property type="term" value="F:2-dehydropantoate 2-reductase activity"/>
    <property type="evidence" value="ECO:0007669"/>
    <property type="project" value="UniProtKB-EC"/>
</dbReference>
<reference evidence="13 14" key="1">
    <citation type="submission" date="2015-09" db="EMBL/GenBank/DDBJ databases">
        <title>Genome announcement of multiple Pseudomonas syringae strains.</title>
        <authorList>
            <person name="Thakur S."/>
            <person name="Wang P.W."/>
            <person name="Gong Y."/>
            <person name="Weir B.S."/>
            <person name="Guttman D.S."/>
        </authorList>
    </citation>
    <scope>NUCLEOTIDE SEQUENCE [LARGE SCALE GENOMIC DNA]</scope>
    <source>
        <strain evidence="13 14">ICMP3882</strain>
    </source>
</reference>
<dbReference type="EC" id="1.1.1.169" evidence="3 10"/>
<dbReference type="Proteomes" id="UP000050554">
    <property type="component" value="Unassembled WGS sequence"/>
</dbReference>
<evidence type="ECO:0000256" key="1">
    <source>
        <dbReference type="ARBA" id="ARBA00004994"/>
    </source>
</evidence>
<dbReference type="InterPro" id="IPR013328">
    <property type="entry name" value="6PGD_dom2"/>
</dbReference>
<dbReference type="Pfam" id="PF02558">
    <property type="entry name" value="ApbA"/>
    <property type="match status" value="1"/>
</dbReference>
<comment type="caution">
    <text evidence="13">The sequence shown here is derived from an EMBL/GenBank/DDBJ whole genome shotgun (WGS) entry which is preliminary data.</text>
</comment>
<name>A0A0P9YUF9_PSESI</name>
<keyword evidence="7 10" id="KW-0560">Oxidoreductase</keyword>
<evidence type="ECO:0000256" key="5">
    <source>
        <dbReference type="ARBA" id="ARBA00022655"/>
    </source>
</evidence>
<dbReference type="SUPFAM" id="SSF51735">
    <property type="entry name" value="NAD(P)-binding Rossmann-fold domains"/>
    <property type="match status" value="1"/>
</dbReference>
<sequence length="338" mass="36502">MHSPAHPTNYPDKTVSQRDVMSSEIRRPRIGIVGTGAIGGFYGLMLARAGFDVHFLLRSEFDAVAQNGLRINSAVHGDLQLNPVQAYCSAADMPPCDWLLVGTKSTGNAELGPVIGAMAADGAKVLLLQNGLAVEDQLRAVLPDSLHILGGLCFVCVHRTAPGVVAHQAFGAVSIGYHSGPATDETERLSIVEACAQLFRQAGVESHAMPSLQQARWQKLVWNVPFNGLSALLRTSTSRLMSDPASRELVLALMDEVVQGAEACGHTLPEGIARHLFTVTESMPDYKPSMHHDLIEKRPLELDAIYARPLAAALDAGVDMPRVRTLYQALAFIDRDNR</sequence>
<comment type="function">
    <text evidence="10">Catalyzes the NADPH-dependent reduction of ketopantoate into pantoic acid.</text>
</comment>
<dbReference type="Pfam" id="PF08546">
    <property type="entry name" value="ApbA_C"/>
    <property type="match status" value="1"/>
</dbReference>
<proteinExistence type="inferred from homology"/>
<dbReference type="EMBL" id="LJRF01000050">
    <property type="protein sequence ID" value="KPY49726.1"/>
    <property type="molecule type" value="Genomic_DNA"/>
</dbReference>
<dbReference type="FunFam" id="1.10.1040.10:FF:000017">
    <property type="entry name" value="2-dehydropantoate 2-reductase"/>
    <property type="match status" value="1"/>
</dbReference>
<dbReference type="InterPro" id="IPR051402">
    <property type="entry name" value="KPR-Related"/>
</dbReference>
<dbReference type="NCBIfam" id="NF004887">
    <property type="entry name" value="PRK06249.1"/>
    <property type="match status" value="1"/>
</dbReference>
<feature type="domain" description="Ketopantoate reductase C-terminal" evidence="12">
    <location>
        <begin position="212"/>
        <end position="332"/>
    </location>
</feature>
<dbReference type="PATRIC" id="fig|55398.3.peg.1784"/>
<evidence type="ECO:0000256" key="10">
    <source>
        <dbReference type="RuleBase" id="RU362068"/>
    </source>
</evidence>
<dbReference type="PANTHER" id="PTHR21708">
    <property type="entry name" value="PROBABLE 2-DEHYDROPANTOATE 2-REDUCTASE"/>
    <property type="match status" value="1"/>
</dbReference>
<dbReference type="GO" id="GO:0005737">
    <property type="term" value="C:cytoplasm"/>
    <property type="evidence" value="ECO:0007669"/>
    <property type="project" value="TreeGrafter"/>
</dbReference>
<evidence type="ECO:0000256" key="4">
    <source>
        <dbReference type="ARBA" id="ARBA00019465"/>
    </source>
</evidence>
<evidence type="ECO:0000259" key="12">
    <source>
        <dbReference type="Pfam" id="PF08546"/>
    </source>
</evidence>
<evidence type="ECO:0000256" key="7">
    <source>
        <dbReference type="ARBA" id="ARBA00023002"/>
    </source>
</evidence>
<dbReference type="GO" id="GO:0015940">
    <property type="term" value="P:pantothenate biosynthetic process"/>
    <property type="evidence" value="ECO:0007669"/>
    <property type="project" value="UniProtKB-UniPathway"/>
</dbReference>
<feature type="domain" description="Ketopantoate reductase N-terminal" evidence="11">
    <location>
        <begin position="30"/>
        <end position="179"/>
    </location>
</feature>
<keyword evidence="6 10" id="KW-0521">NADP</keyword>
<dbReference type="InterPro" id="IPR008927">
    <property type="entry name" value="6-PGluconate_DH-like_C_sf"/>
</dbReference>
<comment type="pathway">
    <text evidence="1 10">Cofactor biosynthesis; (R)-pantothenate biosynthesis; (R)-pantoate from 3-methyl-2-oxobutanoate: step 2/2.</text>
</comment>
<organism evidence="13 14">
    <name type="scientific">Pseudomonas syringae pv. ribicola</name>
    <dbReference type="NCBI Taxonomy" id="55398"/>
    <lineage>
        <taxon>Bacteria</taxon>
        <taxon>Pseudomonadati</taxon>
        <taxon>Pseudomonadota</taxon>
        <taxon>Gammaproteobacteria</taxon>
        <taxon>Pseudomonadales</taxon>
        <taxon>Pseudomonadaceae</taxon>
        <taxon>Pseudomonas</taxon>
    </lineage>
</organism>
<comment type="similarity">
    <text evidence="2 10">Belongs to the ketopantoate reductase family.</text>
</comment>
<evidence type="ECO:0000256" key="6">
    <source>
        <dbReference type="ARBA" id="ARBA00022857"/>
    </source>
</evidence>
<dbReference type="PANTHER" id="PTHR21708:SF26">
    <property type="entry name" value="2-DEHYDROPANTOATE 2-REDUCTASE"/>
    <property type="match status" value="1"/>
</dbReference>
<evidence type="ECO:0000313" key="13">
    <source>
        <dbReference type="EMBL" id="KPY49726.1"/>
    </source>
</evidence>
<evidence type="ECO:0000259" key="11">
    <source>
        <dbReference type="Pfam" id="PF02558"/>
    </source>
</evidence>
<evidence type="ECO:0000256" key="2">
    <source>
        <dbReference type="ARBA" id="ARBA00007870"/>
    </source>
</evidence>
<dbReference type="InterPro" id="IPR036291">
    <property type="entry name" value="NAD(P)-bd_dom_sf"/>
</dbReference>
<evidence type="ECO:0000313" key="14">
    <source>
        <dbReference type="Proteomes" id="UP000050554"/>
    </source>
</evidence>
<comment type="catalytic activity">
    <reaction evidence="9 10">
        <text>(R)-pantoate + NADP(+) = 2-dehydropantoate + NADPH + H(+)</text>
        <dbReference type="Rhea" id="RHEA:16233"/>
        <dbReference type="ChEBI" id="CHEBI:11561"/>
        <dbReference type="ChEBI" id="CHEBI:15378"/>
        <dbReference type="ChEBI" id="CHEBI:15980"/>
        <dbReference type="ChEBI" id="CHEBI:57783"/>
        <dbReference type="ChEBI" id="CHEBI:58349"/>
        <dbReference type="EC" id="1.1.1.169"/>
    </reaction>
</comment>
<dbReference type="InterPro" id="IPR013332">
    <property type="entry name" value="KPR_N"/>
</dbReference>
<accession>A0A0P9YUF9</accession>
<evidence type="ECO:0000256" key="8">
    <source>
        <dbReference type="ARBA" id="ARBA00032024"/>
    </source>
</evidence>